<dbReference type="Pfam" id="PF02263">
    <property type="entry name" value="GBP"/>
    <property type="match status" value="1"/>
</dbReference>
<dbReference type="OrthoDB" id="2135133at2759"/>
<evidence type="ECO:0000256" key="3">
    <source>
        <dbReference type="PROSITE-ProRule" id="PRU01052"/>
    </source>
</evidence>
<feature type="coiled-coil region" evidence="4">
    <location>
        <begin position="649"/>
        <end position="676"/>
    </location>
</feature>
<dbReference type="GO" id="GO:0003924">
    <property type="term" value="F:GTPase activity"/>
    <property type="evidence" value="ECO:0007669"/>
    <property type="project" value="InterPro"/>
</dbReference>
<dbReference type="InterPro" id="IPR027417">
    <property type="entry name" value="P-loop_NTPase"/>
</dbReference>
<feature type="coiled-coil region" evidence="4">
    <location>
        <begin position="553"/>
        <end position="594"/>
    </location>
</feature>
<evidence type="ECO:0000256" key="4">
    <source>
        <dbReference type="SAM" id="Coils"/>
    </source>
</evidence>
<comment type="similarity">
    <text evidence="3">Belongs to the TRAFAC class dynamin-like GTPase superfamily. GB1/RHD3 GTPase family.</text>
</comment>
<dbReference type="EMBL" id="MDYQ01000295">
    <property type="protein sequence ID" value="PRP76870.1"/>
    <property type="molecule type" value="Genomic_DNA"/>
</dbReference>
<sequence>MADETEDLVMEHPMQLFRPEEGHTKLVLVPETVAFLEKIKHPVVLVTIVGNQRGGKSTLLNLLHSRQTAGFGLGHYMDPQTTGLWIWMRKHPRDEDIRVLLMDTEGLDSPHIPQGYNWTLSALSLLISTYFIYQTKGSIESSATDRLGVILKVADQIRGGETTDTDKPNFLWLIRDHQLAMKKAPKVEMMDKLEKSSRDALQRCFSDYDCVPLPRPVDKDELLKEVDNLGWDGLRSEFREEYVVLERAIFNAVLSPRHLNGQIITGEVMSSMVSKYSSAISASGGILTELSQLPTQRQMIAKMAGEKALKRGIEEYKKNIQVKEEEMPLTTRALSQRHANAHERAVQVFKRESNASGDEIPEDAKEYYDEFEKHIAEWEETTSVYEGSCVHLHRLTGGHYAEIWNKNVTMLRQKHERDISKRYEKISAKLEDGYKNVAEYYADVDRFREEILSSQEGKEREEMLTSFLSTRQRDVFNLSNHITEKREREQLKQFEEKQSAQSLEQNRILNERLDSMTLKLQGQFESLSAEAKSSKENQTALDKKLEGVNEWCKQNERATVEASNKLREKLEEVQKKEEEQRNRLESRVEEVKKEGESRLIERYTAMDRLLQEVKASGDKQMQEMTTRLNDKSGQDNLQRQIDSLSEKLYKALSDQLGELKSQLDAANRQLQSEFAKQIEKGNHLEGSLVQLEGNLKQMGETVKLLDTKHEKEAKLFREMNEGLSERFVEVSVKQEETVAELTKEMKEKTDEMNGRQEEEKEQTKREIEEMAAESKRLIEEMRGEQEDLIQRVKAIEDNEEAHQAVGKLQEDLTKLRSRFEEQESKLEEKLNEMEEKNEAYREERREQEEKEKKEREGEREEEKRQREEEKRQREEEKKEREEEKKKREEEEEREREEEKKKREEEREEETREFEKKLEDMSVAADAENQKRSAMLSESVENMQRQLTSQLEQMTENVKTFEASTEELKSDLETLRSELTRTNEARGEEKEGTSKDIRDAVASLRDELDARVKDIIKDLPAADASPSSEKVQQVELEMSNVMKRMDEMRDTMNVLNNSTRKIETGVRESLKTEINRMRDTVANMEPLRLVEQLKHSVDAIWESMGVLSGKIVQVEAMLDQHR</sequence>
<feature type="region of interest" description="Disordered" evidence="5">
    <location>
        <begin position="746"/>
        <end position="768"/>
    </location>
</feature>
<keyword evidence="1" id="KW-0547">Nucleotide-binding</keyword>
<feature type="compositionally biased region" description="Basic and acidic residues" evidence="5">
    <location>
        <begin position="896"/>
        <end position="919"/>
    </location>
</feature>
<dbReference type="GO" id="GO:0005525">
    <property type="term" value="F:GTP binding"/>
    <property type="evidence" value="ECO:0007669"/>
    <property type="project" value="UniProtKB-KW"/>
</dbReference>
<dbReference type="SUPFAM" id="SSF52540">
    <property type="entry name" value="P-loop containing nucleoside triphosphate hydrolases"/>
    <property type="match status" value="1"/>
</dbReference>
<accession>A0A2P6MYT0</accession>
<evidence type="ECO:0000256" key="5">
    <source>
        <dbReference type="SAM" id="MobiDB-lite"/>
    </source>
</evidence>
<organism evidence="7 8">
    <name type="scientific">Planoprotostelium fungivorum</name>
    <dbReference type="NCBI Taxonomy" id="1890364"/>
    <lineage>
        <taxon>Eukaryota</taxon>
        <taxon>Amoebozoa</taxon>
        <taxon>Evosea</taxon>
        <taxon>Variosea</taxon>
        <taxon>Cavosteliida</taxon>
        <taxon>Cavosteliaceae</taxon>
        <taxon>Planoprotostelium</taxon>
    </lineage>
</organism>
<keyword evidence="8" id="KW-1185">Reference proteome</keyword>
<dbReference type="InterPro" id="IPR030386">
    <property type="entry name" value="G_GB1_RHD3_dom"/>
</dbReference>
<dbReference type="AlphaFoldDB" id="A0A2P6MYT0"/>
<feature type="compositionally biased region" description="Basic and acidic residues" evidence="5">
    <location>
        <begin position="819"/>
        <end position="888"/>
    </location>
</feature>
<dbReference type="InterPro" id="IPR003191">
    <property type="entry name" value="Guanylate-bd/ATL_C"/>
</dbReference>
<dbReference type="InterPro" id="IPR015894">
    <property type="entry name" value="Guanylate-bd_N"/>
</dbReference>
<evidence type="ECO:0000313" key="8">
    <source>
        <dbReference type="Proteomes" id="UP000241769"/>
    </source>
</evidence>
<dbReference type="Pfam" id="PF02841">
    <property type="entry name" value="GBP_C"/>
    <property type="match status" value="1"/>
</dbReference>
<proteinExistence type="inferred from homology"/>
<evidence type="ECO:0000313" key="7">
    <source>
        <dbReference type="EMBL" id="PRP76870.1"/>
    </source>
</evidence>
<keyword evidence="2" id="KW-0342">GTP-binding</keyword>
<feature type="region of interest" description="Disordered" evidence="5">
    <location>
        <begin position="975"/>
        <end position="994"/>
    </location>
</feature>
<feature type="region of interest" description="Disordered" evidence="5">
    <location>
        <begin position="819"/>
        <end position="942"/>
    </location>
</feature>
<keyword evidence="4" id="KW-0175">Coiled coil</keyword>
<gene>
    <name evidence="7" type="ORF">PROFUN_13214</name>
</gene>
<dbReference type="STRING" id="1890364.A0A2P6MYT0"/>
<evidence type="ECO:0000256" key="1">
    <source>
        <dbReference type="ARBA" id="ARBA00022741"/>
    </source>
</evidence>
<evidence type="ECO:0000256" key="2">
    <source>
        <dbReference type="ARBA" id="ARBA00023134"/>
    </source>
</evidence>
<feature type="domain" description="GB1/RHD3-type G" evidence="6">
    <location>
        <begin position="40"/>
        <end position="254"/>
    </location>
</feature>
<name>A0A2P6MYT0_9EUKA</name>
<protein>
    <recommendedName>
        <fullName evidence="6">GB1/RHD3-type G domain-containing protein</fullName>
    </recommendedName>
</protein>
<reference evidence="7 8" key="1">
    <citation type="journal article" date="2018" name="Genome Biol. Evol.">
        <title>Multiple Roots of Fruiting Body Formation in Amoebozoa.</title>
        <authorList>
            <person name="Hillmann F."/>
            <person name="Forbes G."/>
            <person name="Novohradska S."/>
            <person name="Ferling I."/>
            <person name="Riege K."/>
            <person name="Groth M."/>
            <person name="Westermann M."/>
            <person name="Marz M."/>
            <person name="Spaller T."/>
            <person name="Winckler T."/>
            <person name="Schaap P."/>
            <person name="Glockner G."/>
        </authorList>
    </citation>
    <scope>NUCLEOTIDE SEQUENCE [LARGE SCALE GENOMIC DNA]</scope>
    <source>
        <strain evidence="7 8">Jena</strain>
    </source>
</reference>
<dbReference type="PROSITE" id="PS51715">
    <property type="entry name" value="G_GB1_RHD3"/>
    <property type="match status" value="1"/>
</dbReference>
<dbReference type="Proteomes" id="UP000241769">
    <property type="component" value="Unassembled WGS sequence"/>
</dbReference>
<dbReference type="PANTHER" id="PTHR10751">
    <property type="entry name" value="GUANYLATE BINDING PROTEIN"/>
    <property type="match status" value="1"/>
</dbReference>
<evidence type="ECO:0000259" key="6">
    <source>
        <dbReference type="PROSITE" id="PS51715"/>
    </source>
</evidence>
<dbReference type="Gene3D" id="3.40.50.300">
    <property type="entry name" value="P-loop containing nucleotide triphosphate hydrolases"/>
    <property type="match status" value="1"/>
</dbReference>
<comment type="caution">
    <text evidence="7">The sequence shown here is derived from an EMBL/GenBank/DDBJ whole genome shotgun (WGS) entry which is preliminary data.</text>
</comment>
<dbReference type="InParanoid" id="A0A2P6MYT0"/>